<dbReference type="Proteomes" id="UP001179952">
    <property type="component" value="Unassembled WGS sequence"/>
</dbReference>
<organism evidence="1 2">
    <name type="scientific">Acorus gramineus</name>
    <name type="common">Dwarf sweet flag</name>
    <dbReference type="NCBI Taxonomy" id="55184"/>
    <lineage>
        <taxon>Eukaryota</taxon>
        <taxon>Viridiplantae</taxon>
        <taxon>Streptophyta</taxon>
        <taxon>Embryophyta</taxon>
        <taxon>Tracheophyta</taxon>
        <taxon>Spermatophyta</taxon>
        <taxon>Magnoliopsida</taxon>
        <taxon>Liliopsida</taxon>
        <taxon>Acoraceae</taxon>
        <taxon>Acorus</taxon>
    </lineage>
</organism>
<accession>A0AAV9BUB1</accession>
<protein>
    <submittedName>
        <fullName evidence="1">Uncharacterized protein</fullName>
    </submittedName>
</protein>
<dbReference type="EMBL" id="JAUJYN010000001">
    <property type="protein sequence ID" value="KAK1280017.1"/>
    <property type="molecule type" value="Genomic_DNA"/>
</dbReference>
<reference evidence="1" key="1">
    <citation type="journal article" date="2023" name="Nat. Commun.">
        <title>Diploid and tetraploid genomes of Acorus and the evolution of monocots.</title>
        <authorList>
            <person name="Ma L."/>
            <person name="Liu K.W."/>
            <person name="Li Z."/>
            <person name="Hsiao Y.Y."/>
            <person name="Qi Y."/>
            <person name="Fu T."/>
            <person name="Tang G.D."/>
            <person name="Zhang D."/>
            <person name="Sun W.H."/>
            <person name="Liu D.K."/>
            <person name="Li Y."/>
            <person name="Chen G.Z."/>
            <person name="Liu X.D."/>
            <person name="Liao X.Y."/>
            <person name="Jiang Y.T."/>
            <person name="Yu X."/>
            <person name="Hao Y."/>
            <person name="Huang J."/>
            <person name="Zhao X.W."/>
            <person name="Ke S."/>
            <person name="Chen Y.Y."/>
            <person name="Wu W.L."/>
            <person name="Hsu J.L."/>
            <person name="Lin Y.F."/>
            <person name="Huang M.D."/>
            <person name="Li C.Y."/>
            <person name="Huang L."/>
            <person name="Wang Z.W."/>
            <person name="Zhao X."/>
            <person name="Zhong W.Y."/>
            <person name="Peng D.H."/>
            <person name="Ahmad S."/>
            <person name="Lan S."/>
            <person name="Zhang J.S."/>
            <person name="Tsai W.C."/>
            <person name="Van de Peer Y."/>
            <person name="Liu Z.J."/>
        </authorList>
    </citation>
    <scope>NUCLEOTIDE SEQUENCE</scope>
    <source>
        <strain evidence="1">SCP</strain>
    </source>
</reference>
<keyword evidence="2" id="KW-1185">Reference proteome</keyword>
<name>A0AAV9BUB1_ACOGR</name>
<evidence type="ECO:0000313" key="2">
    <source>
        <dbReference type="Proteomes" id="UP001179952"/>
    </source>
</evidence>
<dbReference type="AlphaFoldDB" id="A0AAV9BUB1"/>
<reference evidence="1" key="2">
    <citation type="submission" date="2023-06" db="EMBL/GenBank/DDBJ databases">
        <authorList>
            <person name="Ma L."/>
            <person name="Liu K.-W."/>
            <person name="Li Z."/>
            <person name="Hsiao Y.-Y."/>
            <person name="Qi Y."/>
            <person name="Fu T."/>
            <person name="Tang G."/>
            <person name="Zhang D."/>
            <person name="Sun W.-H."/>
            <person name="Liu D.-K."/>
            <person name="Li Y."/>
            <person name="Chen G.-Z."/>
            <person name="Liu X.-D."/>
            <person name="Liao X.-Y."/>
            <person name="Jiang Y.-T."/>
            <person name="Yu X."/>
            <person name="Hao Y."/>
            <person name="Huang J."/>
            <person name="Zhao X.-W."/>
            <person name="Ke S."/>
            <person name="Chen Y.-Y."/>
            <person name="Wu W.-L."/>
            <person name="Hsu J.-L."/>
            <person name="Lin Y.-F."/>
            <person name="Huang M.-D."/>
            <person name="Li C.-Y."/>
            <person name="Huang L."/>
            <person name="Wang Z.-W."/>
            <person name="Zhao X."/>
            <person name="Zhong W.-Y."/>
            <person name="Peng D.-H."/>
            <person name="Ahmad S."/>
            <person name="Lan S."/>
            <person name="Zhang J.-S."/>
            <person name="Tsai W.-C."/>
            <person name="Van De Peer Y."/>
            <person name="Liu Z.-J."/>
        </authorList>
    </citation>
    <scope>NUCLEOTIDE SEQUENCE</scope>
    <source>
        <strain evidence="1">SCP</strain>
        <tissue evidence="1">Leaves</tissue>
    </source>
</reference>
<sequence>MRRFFEVHHLSRMMRGLNGERMNEGDVVFSSASTRREFLKLKNKSVQEKNLQSDGMKDIALETDRTRNQRPLYAKHPMSKFTWTTAEEDDTAEWSNMCLGYLNNIENFYNGKDNAEIIYSKAVQMFHGKDDDMQTLLEKELKSGDLAGLHHECPFSWGPAVGRKGVRTEHSLPNVGKTIGAVKGSPYQGTLR</sequence>
<evidence type="ECO:0000313" key="1">
    <source>
        <dbReference type="EMBL" id="KAK1280017.1"/>
    </source>
</evidence>
<gene>
    <name evidence="1" type="ORF">QJS04_geneDACA017778</name>
</gene>
<comment type="caution">
    <text evidence="1">The sequence shown here is derived from an EMBL/GenBank/DDBJ whole genome shotgun (WGS) entry which is preliminary data.</text>
</comment>
<proteinExistence type="predicted"/>